<proteinExistence type="predicted"/>
<feature type="region of interest" description="Disordered" evidence="1">
    <location>
        <begin position="14"/>
        <end position="58"/>
    </location>
</feature>
<dbReference type="RefSeq" id="WP_164797097.1">
    <property type="nucleotide sequence ID" value="NZ_BCVB01000007.1"/>
</dbReference>
<dbReference type="AlphaFoldDB" id="A0A0B6ALE0"/>
<dbReference type="EMBL" id="CP009920">
    <property type="protein sequence ID" value="AJI21867.1"/>
    <property type="molecule type" value="Genomic_DNA"/>
</dbReference>
<evidence type="ECO:0000313" key="2">
    <source>
        <dbReference type="EMBL" id="AJI21867.1"/>
    </source>
</evidence>
<dbReference type="Proteomes" id="UP000031829">
    <property type="component" value="Chromosome"/>
</dbReference>
<gene>
    <name evidence="2" type="ORF">BG04_3030</name>
</gene>
<accession>A0A0B6ALE0</accession>
<dbReference type="KEGG" id="bmeg:BG04_3030"/>
<evidence type="ECO:0000313" key="3">
    <source>
        <dbReference type="Proteomes" id="UP000031829"/>
    </source>
</evidence>
<evidence type="ECO:0000256" key="1">
    <source>
        <dbReference type="SAM" id="MobiDB-lite"/>
    </source>
</evidence>
<dbReference type="HOGENOM" id="CLU_3004558_0_0_9"/>
<protein>
    <submittedName>
        <fullName evidence="2">Uncharacterized protein</fullName>
    </submittedName>
</protein>
<reference evidence="2 3" key="1">
    <citation type="journal article" date="2015" name="Genome Announc.">
        <title>Complete genome sequences for 35 biothreat assay-relevant bacillus species.</title>
        <authorList>
            <person name="Johnson S.L."/>
            <person name="Daligault H.E."/>
            <person name="Davenport K.W."/>
            <person name="Jaissle J."/>
            <person name="Frey K.G."/>
            <person name="Ladner J.T."/>
            <person name="Broomall S.M."/>
            <person name="Bishop-Lilly K.A."/>
            <person name="Bruce D.C."/>
            <person name="Gibbons H.S."/>
            <person name="Coyne S.R."/>
            <person name="Lo C.C."/>
            <person name="Meincke L."/>
            <person name="Munk A.C."/>
            <person name="Koroleva G.I."/>
            <person name="Rosenzweig C.N."/>
            <person name="Palacios G.F."/>
            <person name="Redden C.L."/>
            <person name="Minogue T.D."/>
            <person name="Chain P.S."/>
        </authorList>
    </citation>
    <scope>NUCLEOTIDE SEQUENCE [LARGE SCALE GENOMIC DNA]</scope>
    <source>
        <strain evidence="3">ATCC 14581 / DSM 32 / JCM 2506 / NBRC 15308 / NCIMB 9376 / NCTC 10342 / NRRL B-14308 / VKM B-512</strain>
    </source>
</reference>
<dbReference type="GeneID" id="93646140"/>
<name>A0A0B6ALE0_PRIM2</name>
<sequence>MMYYHYNYNPNQYPQPLPYHPQPMTKQSVKKGQSIPKPVQYPSPKQGGCGCGSKLPKR</sequence>
<organism evidence="2 3">
    <name type="scientific">Priestia megaterium (strain ATCC 14581 / DSM 32 / CCUG 1817 / JCM 2506 / NBRC 15308 / NCIMB 9376 / NCTC 10342 / NRRL B-14308 / VKM B-512 / Ford 19)</name>
    <name type="common">Bacillus megaterium</name>
    <dbReference type="NCBI Taxonomy" id="1348623"/>
    <lineage>
        <taxon>Bacteria</taxon>
        <taxon>Bacillati</taxon>
        <taxon>Bacillota</taxon>
        <taxon>Bacilli</taxon>
        <taxon>Bacillales</taxon>
        <taxon>Bacillaceae</taxon>
        <taxon>Priestia</taxon>
    </lineage>
</organism>